<dbReference type="Proteomes" id="UP000694865">
    <property type="component" value="Unplaced"/>
</dbReference>
<evidence type="ECO:0000256" key="4">
    <source>
        <dbReference type="ARBA" id="ARBA00023136"/>
    </source>
</evidence>
<dbReference type="InterPro" id="IPR028994">
    <property type="entry name" value="Integrin_alpha_N"/>
</dbReference>
<evidence type="ECO:0000256" key="3">
    <source>
        <dbReference type="ARBA" id="ARBA00022989"/>
    </source>
</evidence>
<keyword evidence="2" id="KW-0812">Transmembrane</keyword>
<evidence type="ECO:0000313" key="6">
    <source>
        <dbReference type="Proteomes" id="UP000694865"/>
    </source>
</evidence>
<reference evidence="7" key="1">
    <citation type="submission" date="2025-08" db="UniProtKB">
        <authorList>
            <consortium name="RefSeq"/>
        </authorList>
    </citation>
    <scope>IDENTIFICATION</scope>
    <source>
        <tissue evidence="7">Testes</tissue>
    </source>
</reference>
<accession>A0ABM0MS88</accession>
<proteinExistence type="predicted"/>
<dbReference type="GeneID" id="102805817"/>
<keyword evidence="4" id="KW-0472">Membrane</keyword>
<sequence>VLVEDLNNDGKLEIVVTDSSVNVMCLDSNGDLLWDASLPGVSTAGSRVADINDDQILDVVIATNIGYVVAFRGDTGEVLPNWPKTLGNKVLSNVLISRIKNKEGPLDILVPTYDGSLHVISGDGRCSDVVWLGEQSLVQLLAADLHKETPALELLVSTMDGTLMCLHTSTNKSMTDLATVTSTLHEWTAETNTHNSFTFWDSKVGVEISESTRQLVHVTGMSFVIEFTILDEHKAKTAWNYYHIKFLIGSIFLHSENFSMPGQYMVTIPCPHKPVKSSVQVEMRNQHGQVFTDSFPVSMESYLINIKNIDLRTSLAKFRLSDHALKIETGRHNCTPLSNRVCDMCNQDTIENEFHFMVECPKYSNRRSVLFDTAADVIDSFHNLPPEEQFTALLNNDSIVIQ</sequence>
<keyword evidence="6" id="KW-1185">Reference proteome</keyword>
<keyword evidence="3" id="KW-1133">Transmembrane helix</keyword>
<gene>
    <name evidence="7" type="primary">LOC102805817</name>
</gene>
<protein>
    <submittedName>
        <fullName evidence="7">Uncharacterized protein LOC102805817</fullName>
    </submittedName>
</protein>
<feature type="domain" description="DEX1 C-terminal" evidence="5">
    <location>
        <begin position="205"/>
        <end position="299"/>
    </location>
</feature>
<dbReference type="PANTHER" id="PTHR21419:SF23">
    <property type="entry name" value="PROTEIN DEFECTIVE IN EXINE FORMATION 1"/>
    <property type="match status" value="1"/>
</dbReference>
<dbReference type="InterPro" id="IPR015943">
    <property type="entry name" value="WD40/YVTN_repeat-like_dom_sf"/>
</dbReference>
<evidence type="ECO:0000256" key="2">
    <source>
        <dbReference type="ARBA" id="ARBA00022692"/>
    </source>
</evidence>
<evidence type="ECO:0000313" key="7">
    <source>
        <dbReference type="RefSeq" id="XP_006822879.1"/>
    </source>
</evidence>
<evidence type="ECO:0000259" key="5">
    <source>
        <dbReference type="Pfam" id="PF23722"/>
    </source>
</evidence>
<organism evidence="6 7">
    <name type="scientific">Saccoglossus kowalevskii</name>
    <name type="common">Acorn worm</name>
    <dbReference type="NCBI Taxonomy" id="10224"/>
    <lineage>
        <taxon>Eukaryota</taxon>
        <taxon>Metazoa</taxon>
        <taxon>Hemichordata</taxon>
        <taxon>Enteropneusta</taxon>
        <taxon>Harrimaniidae</taxon>
        <taxon>Saccoglossus</taxon>
    </lineage>
</organism>
<feature type="non-terminal residue" evidence="7">
    <location>
        <position position="402"/>
    </location>
</feature>
<dbReference type="SUPFAM" id="SSF69318">
    <property type="entry name" value="Integrin alpha N-terminal domain"/>
    <property type="match status" value="1"/>
</dbReference>
<dbReference type="InterPro" id="IPR056376">
    <property type="entry name" value="DEX1_C"/>
</dbReference>
<dbReference type="Gene3D" id="2.130.10.10">
    <property type="entry name" value="YVTN repeat-like/Quinoprotein amine dehydrogenase"/>
    <property type="match status" value="1"/>
</dbReference>
<evidence type="ECO:0000256" key="1">
    <source>
        <dbReference type="ARBA" id="ARBA00004167"/>
    </source>
</evidence>
<name>A0ABM0MS88_SACKO</name>
<dbReference type="PANTHER" id="PTHR21419">
    <property type="match status" value="1"/>
</dbReference>
<feature type="non-terminal residue" evidence="7">
    <location>
        <position position="1"/>
    </location>
</feature>
<dbReference type="RefSeq" id="XP_006822879.1">
    <property type="nucleotide sequence ID" value="XM_006822816.1"/>
</dbReference>
<dbReference type="Pfam" id="PF23722">
    <property type="entry name" value="Beta-sand_DEX1"/>
    <property type="match status" value="1"/>
</dbReference>
<dbReference type="InterPro" id="IPR045232">
    <property type="entry name" value="FAM234"/>
</dbReference>
<comment type="subcellular location">
    <subcellularLocation>
        <location evidence="1">Membrane</location>
        <topology evidence="1">Single-pass membrane protein</topology>
    </subcellularLocation>
</comment>